<evidence type="ECO:0000256" key="3">
    <source>
        <dbReference type="ARBA" id="ARBA00022519"/>
    </source>
</evidence>
<dbReference type="PANTHER" id="PTHR30462">
    <property type="entry name" value="INTERMEMBRANE TRANSPORT PROTEIN PQIB-RELATED"/>
    <property type="match status" value="1"/>
</dbReference>
<keyword evidence="2" id="KW-1003">Cell membrane</keyword>
<name>A0A1M7Y420_9BACT</name>
<keyword evidence="3" id="KW-0997">Cell inner membrane</keyword>
<reference evidence="8 9" key="1">
    <citation type="submission" date="2016-12" db="EMBL/GenBank/DDBJ databases">
        <authorList>
            <person name="Song W.-J."/>
            <person name="Kurnit D.M."/>
        </authorList>
    </citation>
    <scope>NUCLEOTIDE SEQUENCE [LARGE SCALE GENOMIC DNA]</scope>
    <source>
        <strain evidence="8 9">DSM 18488</strain>
    </source>
</reference>
<keyword evidence="6 7" id="KW-0472">Membrane</keyword>
<dbReference type="OrthoDB" id="9800207at2"/>
<evidence type="ECO:0000256" key="7">
    <source>
        <dbReference type="SAM" id="Phobius"/>
    </source>
</evidence>
<feature type="transmembrane region" description="Helical" evidence="7">
    <location>
        <begin position="105"/>
        <end position="131"/>
    </location>
</feature>
<dbReference type="STRING" id="1121416.SAMN02745220_01729"/>
<protein>
    <submittedName>
        <fullName evidence="8">Paraquat-inducible protein A</fullName>
    </submittedName>
</protein>
<evidence type="ECO:0000256" key="4">
    <source>
        <dbReference type="ARBA" id="ARBA00022692"/>
    </source>
</evidence>
<dbReference type="GO" id="GO:0005886">
    <property type="term" value="C:plasma membrane"/>
    <property type="evidence" value="ECO:0007669"/>
    <property type="project" value="UniProtKB-SubCell"/>
</dbReference>
<accession>A0A1M7Y420</accession>
<keyword evidence="9" id="KW-1185">Reference proteome</keyword>
<dbReference type="Pfam" id="PF04403">
    <property type="entry name" value="PqiA"/>
    <property type="match status" value="1"/>
</dbReference>
<gene>
    <name evidence="8" type="ORF">SAMN02745220_01729</name>
</gene>
<keyword evidence="5 7" id="KW-1133">Transmembrane helix</keyword>
<feature type="transmembrane region" description="Helical" evidence="7">
    <location>
        <begin position="58"/>
        <end position="78"/>
    </location>
</feature>
<evidence type="ECO:0000313" key="8">
    <source>
        <dbReference type="EMBL" id="SHO47008.1"/>
    </source>
</evidence>
<dbReference type="InterPro" id="IPR007498">
    <property type="entry name" value="PqiA-like"/>
</dbReference>
<evidence type="ECO:0000256" key="2">
    <source>
        <dbReference type="ARBA" id="ARBA00022475"/>
    </source>
</evidence>
<dbReference type="PANTHER" id="PTHR30462:SF3">
    <property type="entry name" value="INTERMEMBRANE TRANSPORT PROTEIN PQIA"/>
    <property type="match status" value="1"/>
</dbReference>
<dbReference type="EMBL" id="FRFE01000006">
    <property type="protein sequence ID" value="SHO47008.1"/>
    <property type="molecule type" value="Genomic_DNA"/>
</dbReference>
<sequence length="214" mass="23784">MKAEDPRYASARRLGLVACSDCHLLSRKIVLGSGQVAVCPRCGGELHQRKPNSIHKTWALLLAAIICYIPANVLPMTITSALGNVEADTIISGVIYFIHSGSWEIALVIFTASIFVPFMKFLILIYLLLSVQFRSKWRPRDRTVLYRITEAVGRWSMLDVYVVTILVALVKLGVLADIEAGPAVIYFASVVVFTMLAAESFDPRLIWDVVEDNE</sequence>
<proteinExistence type="predicted"/>
<feature type="transmembrane region" description="Helical" evidence="7">
    <location>
        <begin position="152"/>
        <end position="174"/>
    </location>
</feature>
<dbReference type="InterPro" id="IPR051800">
    <property type="entry name" value="PqiA-PqiB_transport"/>
</dbReference>
<dbReference type="RefSeq" id="WP_073613037.1">
    <property type="nucleotide sequence ID" value="NZ_FRFE01000006.1"/>
</dbReference>
<feature type="transmembrane region" description="Helical" evidence="7">
    <location>
        <begin position="180"/>
        <end position="198"/>
    </location>
</feature>
<comment type="subcellular location">
    <subcellularLocation>
        <location evidence="1">Cell inner membrane</location>
    </subcellularLocation>
</comment>
<evidence type="ECO:0000256" key="5">
    <source>
        <dbReference type="ARBA" id="ARBA00022989"/>
    </source>
</evidence>
<evidence type="ECO:0000256" key="1">
    <source>
        <dbReference type="ARBA" id="ARBA00004533"/>
    </source>
</evidence>
<organism evidence="8 9">
    <name type="scientific">Desulfopila aestuarii DSM 18488</name>
    <dbReference type="NCBI Taxonomy" id="1121416"/>
    <lineage>
        <taxon>Bacteria</taxon>
        <taxon>Pseudomonadati</taxon>
        <taxon>Thermodesulfobacteriota</taxon>
        <taxon>Desulfobulbia</taxon>
        <taxon>Desulfobulbales</taxon>
        <taxon>Desulfocapsaceae</taxon>
        <taxon>Desulfopila</taxon>
    </lineage>
</organism>
<evidence type="ECO:0000313" key="9">
    <source>
        <dbReference type="Proteomes" id="UP000184603"/>
    </source>
</evidence>
<evidence type="ECO:0000256" key="6">
    <source>
        <dbReference type="ARBA" id="ARBA00023136"/>
    </source>
</evidence>
<dbReference type="Proteomes" id="UP000184603">
    <property type="component" value="Unassembled WGS sequence"/>
</dbReference>
<keyword evidence="4 7" id="KW-0812">Transmembrane</keyword>
<dbReference type="AlphaFoldDB" id="A0A1M7Y420"/>